<keyword evidence="2" id="KW-0472">Membrane</keyword>
<dbReference type="EMBL" id="JH767566">
    <property type="protein sequence ID" value="EON63962.1"/>
    <property type="molecule type" value="Genomic_DNA"/>
</dbReference>
<sequence length="253" mass="27565">MVFNAASGVGIKSAEKQWAWKFGLRLASLIISLIGIGCVAGALSTPSNQAFVEIAFSLIPLGCGVIWNAIALTVLVSRKRPVYPGVAVGLDLILWLSLIPAGYFATTAPIYTQRWYLSDSYTSVRGHWGDDANGVYRWIPDDVPCYGFNSCVEQDAVLVRRRRLVRLEYVAVACIFVAVILHMALFVWACIDTRALKSTRVQSKARQTADVVFEEEMEPQGQVQPAGQPLSQAELAPGPDPLVLTGGARNPEI</sequence>
<feature type="transmembrane region" description="Helical" evidence="2">
    <location>
        <begin position="22"/>
        <end position="42"/>
    </location>
</feature>
<dbReference type="GeneID" id="19900502"/>
<evidence type="ECO:0000256" key="2">
    <source>
        <dbReference type="SAM" id="Phobius"/>
    </source>
</evidence>
<accession>R7YPY9</accession>
<name>R7YPY9_CONA1</name>
<feature type="compositionally biased region" description="Polar residues" evidence="1">
    <location>
        <begin position="221"/>
        <end position="231"/>
    </location>
</feature>
<gene>
    <name evidence="3" type="ORF">W97_03191</name>
</gene>
<proteinExistence type="predicted"/>
<evidence type="ECO:0000313" key="3">
    <source>
        <dbReference type="EMBL" id="EON63962.1"/>
    </source>
</evidence>
<evidence type="ECO:0008006" key="5">
    <source>
        <dbReference type="Google" id="ProtNLM"/>
    </source>
</evidence>
<feature type="region of interest" description="Disordered" evidence="1">
    <location>
        <begin position="216"/>
        <end position="253"/>
    </location>
</feature>
<evidence type="ECO:0000313" key="4">
    <source>
        <dbReference type="Proteomes" id="UP000016924"/>
    </source>
</evidence>
<feature type="transmembrane region" description="Helical" evidence="2">
    <location>
        <begin position="54"/>
        <end position="76"/>
    </location>
</feature>
<organism evidence="3 4">
    <name type="scientific">Coniosporium apollinis (strain CBS 100218)</name>
    <name type="common">Rock-inhabiting black yeast</name>
    <dbReference type="NCBI Taxonomy" id="1168221"/>
    <lineage>
        <taxon>Eukaryota</taxon>
        <taxon>Fungi</taxon>
        <taxon>Dikarya</taxon>
        <taxon>Ascomycota</taxon>
        <taxon>Pezizomycotina</taxon>
        <taxon>Dothideomycetes</taxon>
        <taxon>Dothideomycetes incertae sedis</taxon>
        <taxon>Coniosporium</taxon>
    </lineage>
</organism>
<keyword evidence="2" id="KW-1133">Transmembrane helix</keyword>
<dbReference type="STRING" id="1168221.R7YPY9"/>
<feature type="transmembrane region" description="Helical" evidence="2">
    <location>
        <begin position="169"/>
        <end position="191"/>
    </location>
</feature>
<protein>
    <recommendedName>
        <fullName evidence="5">MARVEL domain-containing protein</fullName>
    </recommendedName>
</protein>
<feature type="transmembrane region" description="Helical" evidence="2">
    <location>
        <begin position="88"/>
        <end position="111"/>
    </location>
</feature>
<dbReference type="HOGENOM" id="CLU_1098433_0_0_1"/>
<dbReference type="RefSeq" id="XP_007779279.1">
    <property type="nucleotide sequence ID" value="XM_007781089.1"/>
</dbReference>
<keyword evidence="4" id="KW-1185">Reference proteome</keyword>
<dbReference type="AlphaFoldDB" id="R7YPY9"/>
<keyword evidence="2" id="KW-0812">Transmembrane</keyword>
<reference evidence="4" key="1">
    <citation type="submission" date="2012-06" db="EMBL/GenBank/DDBJ databases">
        <title>The genome sequence of Coniosporium apollinis CBS 100218.</title>
        <authorList>
            <consortium name="The Broad Institute Genome Sequencing Platform"/>
            <person name="Cuomo C."/>
            <person name="Gorbushina A."/>
            <person name="Noack S."/>
            <person name="Walker B."/>
            <person name="Young S.K."/>
            <person name="Zeng Q."/>
            <person name="Gargeya S."/>
            <person name="Fitzgerald M."/>
            <person name="Haas B."/>
            <person name="Abouelleil A."/>
            <person name="Alvarado L."/>
            <person name="Arachchi H.M."/>
            <person name="Berlin A.M."/>
            <person name="Chapman S.B."/>
            <person name="Goldberg J."/>
            <person name="Griggs A."/>
            <person name="Gujja S."/>
            <person name="Hansen M."/>
            <person name="Howarth C."/>
            <person name="Imamovic A."/>
            <person name="Larimer J."/>
            <person name="McCowan C."/>
            <person name="Montmayeur A."/>
            <person name="Murphy C."/>
            <person name="Neiman D."/>
            <person name="Pearson M."/>
            <person name="Priest M."/>
            <person name="Roberts A."/>
            <person name="Saif S."/>
            <person name="Shea T."/>
            <person name="Sisk P."/>
            <person name="Sykes S."/>
            <person name="Wortman J."/>
            <person name="Nusbaum C."/>
            <person name="Birren B."/>
        </authorList>
    </citation>
    <scope>NUCLEOTIDE SEQUENCE [LARGE SCALE GENOMIC DNA]</scope>
    <source>
        <strain evidence="4">CBS 100218</strain>
    </source>
</reference>
<evidence type="ECO:0000256" key="1">
    <source>
        <dbReference type="SAM" id="MobiDB-lite"/>
    </source>
</evidence>
<dbReference type="Proteomes" id="UP000016924">
    <property type="component" value="Unassembled WGS sequence"/>
</dbReference>
<dbReference type="eggNOG" id="ENOG502SRWI">
    <property type="taxonomic scope" value="Eukaryota"/>
</dbReference>
<dbReference type="OrthoDB" id="5279542at2759"/>